<dbReference type="Pfam" id="PF02775">
    <property type="entry name" value="TPP_enzyme_C"/>
    <property type="match status" value="1"/>
</dbReference>
<dbReference type="GO" id="GO:0003824">
    <property type="term" value="F:catalytic activity"/>
    <property type="evidence" value="ECO:0007669"/>
    <property type="project" value="InterPro"/>
</dbReference>
<accession>X1CGL3</accession>
<organism evidence="2">
    <name type="scientific">marine sediment metagenome</name>
    <dbReference type="NCBI Taxonomy" id="412755"/>
    <lineage>
        <taxon>unclassified sequences</taxon>
        <taxon>metagenomes</taxon>
        <taxon>ecological metagenomes</taxon>
    </lineage>
</organism>
<dbReference type="InterPro" id="IPR050722">
    <property type="entry name" value="Pyruvate:ferred/Flavod_OxRd"/>
</dbReference>
<dbReference type="InterPro" id="IPR029061">
    <property type="entry name" value="THDP-binding"/>
</dbReference>
<dbReference type="SUPFAM" id="SSF52518">
    <property type="entry name" value="Thiamin diphosphate-binding fold (THDP-binding)"/>
    <property type="match status" value="1"/>
</dbReference>
<feature type="domain" description="Thiamine pyrophosphate enzyme TPP-binding" evidence="1">
    <location>
        <begin position="4"/>
        <end position="96"/>
    </location>
</feature>
<protein>
    <recommendedName>
        <fullName evidence="1">Thiamine pyrophosphate enzyme TPP-binding domain-containing protein</fullName>
    </recommendedName>
</protein>
<dbReference type="PANTHER" id="PTHR32154">
    <property type="entry name" value="PYRUVATE-FLAVODOXIN OXIDOREDUCTASE-RELATED"/>
    <property type="match status" value="1"/>
</dbReference>
<dbReference type="EMBL" id="BART01022361">
    <property type="protein sequence ID" value="GAG95413.1"/>
    <property type="molecule type" value="Genomic_DNA"/>
</dbReference>
<evidence type="ECO:0000313" key="2">
    <source>
        <dbReference type="EMBL" id="GAG95413.1"/>
    </source>
</evidence>
<dbReference type="InterPro" id="IPR011766">
    <property type="entry name" value="TPP_enzyme_TPP-bd"/>
</dbReference>
<feature type="non-terminal residue" evidence="2">
    <location>
        <position position="1"/>
    </location>
</feature>
<reference evidence="2" key="1">
    <citation type="journal article" date="2014" name="Front. Microbiol.">
        <title>High frequency of phylogenetically diverse reductive dehalogenase-homologous genes in deep subseafloor sedimentary metagenomes.</title>
        <authorList>
            <person name="Kawai M."/>
            <person name="Futagami T."/>
            <person name="Toyoda A."/>
            <person name="Takaki Y."/>
            <person name="Nishi S."/>
            <person name="Hori S."/>
            <person name="Arai W."/>
            <person name="Tsubouchi T."/>
            <person name="Morono Y."/>
            <person name="Uchiyama I."/>
            <person name="Ito T."/>
            <person name="Fujiyama A."/>
            <person name="Inagaki F."/>
            <person name="Takami H."/>
        </authorList>
    </citation>
    <scope>NUCLEOTIDE SEQUENCE</scope>
    <source>
        <strain evidence="2">Expedition CK06-06</strain>
    </source>
</reference>
<name>X1CGL3_9ZZZZ</name>
<gene>
    <name evidence="2" type="ORF">S01H4_40946</name>
</gene>
<dbReference type="GO" id="GO:0006979">
    <property type="term" value="P:response to oxidative stress"/>
    <property type="evidence" value="ECO:0007669"/>
    <property type="project" value="TreeGrafter"/>
</dbReference>
<comment type="caution">
    <text evidence="2">The sequence shown here is derived from an EMBL/GenBank/DDBJ whole genome shotgun (WGS) entry which is preliminary data.</text>
</comment>
<proteinExistence type="predicted"/>
<evidence type="ECO:0000259" key="1">
    <source>
        <dbReference type="Pfam" id="PF02775"/>
    </source>
</evidence>
<dbReference type="Gene3D" id="3.40.50.970">
    <property type="match status" value="1"/>
</dbReference>
<dbReference type="AlphaFoldDB" id="X1CGL3"/>
<sequence length="200" mass="22038">YGGLDHVLASGENINVLVFDTEVYSNTGGQASKATPIGAVAKFAASGKKVKKKDLGLMAMSYGYVYVAQIAMGASQKQTLKAFLEAERYNGPSLVIAYCPCINHGIFAGMGCTQLREKQAVDAGYWHLYRYNPELKKEGGNPFILDSKEPKESFKEFLMGEVRYASLTKTFPEIARDLFGKAEKEAKAKYESYRAMAEVK</sequence>
<dbReference type="GO" id="GO:0030976">
    <property type="term" value="F:thiamine pyrophosphate binding"/>
    <property type="evidence" value="ECO:0007669"/>
    <property type="project" value="InterPro"/>
</dbReference>
<dbReference type="PANTHER" id="PTHR32154:SF0">
    <property type="entry name" value="PYRUVATE-FLAVODOXIN OXIDOREDUCTASE-RELATED"/>
    <property type="match status" value="1"/>
</dbReference>